<accession>A0A537JWQ2</accession>
<evidence type="ECO:0000313" key="3">
    <source>
        <dbReference type="EMBL" id="TMI87963.1"/>
    </source>
</evidence>
<dbReference type="EMBL" id="VBAK01000148">
    <property type="protein sequence ID" value="TMI87963.1"/>
    <property type="molecule type" value="Genomic_DNA"/>
</dbReference>
<dbReference type="PANTHER" id="PTHR38449">
    <property type="entry name" value="REGULATORY PROTEIN TM_1690-RELATED"/>
    <property type="match status" value="1"/>
</dbReference>
<dbReference type="NCBIfam" id="NF046064">
    <property type="entry name" value="MtxBflmRegRemA"/>
    <property type="match status" value="1"/>
</dbReference>
<evidence type="ECO:0000256" key="1">
    <source>
        <dbReference type="HAMAP-Rule" id="MF_01503"/>
    </source>
</evidence>
<name>A0A537JWQ2_9BACT</name>
<organism evidence="3 4">
    <name type="scientific">Candidatus Segetimicrobium genomatis</name>
    <dbReference type="NCBI Taxonomy" id="2569760"/>
    <lineage>
        <taxon>Bacteria</taxon>
        <taxon>Bacillati</taxon>
        <taxon>Candidatus Sysuimicrobiota</taxon>
        <taxon>Candidatus Sysuimicrobiia</taxon>
        <taxon>Candidatus Sysuimicrobiales</taxon>
        <taxon>Candidatus Segetimicrobiaceae</taxon>
        <taxon>Candidatus Segetimicrobium</taxon>
    </lineage>
</organism>
<evidence type="ECO:0000313" key="4">
    <source>
        <dbReference type="Proteomes" id="UP000318509"/>
    </source>
</evidence>
<evidence type="ECO:0000256" key="2">
    <source>
        <dbReference type="SAM" id="MobiDB-lite"/>
    </source>
</evidence>
<dbReference type="Pfam" id="PF04025">
    <property type="entry name" value="RemA-like"/>
    <property type="match status" value="1"/>
</dbReference>
<dbReference type="Proteomes" id="UP000318509">
    <property type="component" value="Unassembled WGS sequence"/>
</dbReference>
<gene>
    <name evidence="3" type="ORF">E6H00_14100</name>
</gene>
<dbReference type="InterPro" id="IPR007169">
    <property type="entry name" value="RemA-like"/>
</dbReference>
<sequence length="100" mass="10795">MDTRLINIGFGNIVAANRIIAIVSPDSAPIKRIIQEARDKGILIDATYGRRTRAVVITDSGHVVLSAVQPETVAHRFTSKEIMTGDEDDVEAAEPAAEPQ</sequence>
<dbReference type="HAMAP" id="MF_01503">
    <property type="entry name" value="RemA"/>
    <property type="match status" value="1"/>
</dbReference>
<dbReference type="NCBIfam" id="NF003315">
    <property type="entry name" value="PRK04323.1"/>
    <property type="match status" value="1"/>
</dbReference>
<comment type="similarity">
    <text evidence="1">Belongs to the RemA family.</text>
</comment>
<dbReference type="PANTHER" id="PTHR38449:SF1">
    <property type="entry name" value="REGULATORY PROTEIN SSL2874-RELATED"/>
    <property type="match status" value="1"/>
</dbReference>
<feature type="region of interest" description="Disordered" evidence="2">
    <location>
        <begin position="79"/>
        <end position="100"/>
    </location>
</feature>
<reference evidence="3 4" key="1">
    <citation type="journal article" date="2019" name="Nat. Microbiol.">
        <title>Mediterranean grassland soil C-N compound turnover is dependent on rainfall and depth, and is mediated by genomically divergent microorganisms.</title>
        <authorList>
            <person name="Diamond S."/>
            <person name="Andeer P.F."/>
            <person name="Li Z."/>
            <person name="Crits-Christoph A."/>
            <person name="Burstein D."/>
            <person name="Anantharaman K."/>
            <person name="Lane K.R."/>
            <person name="Thomas B.C."/>
            <person name="Pan C."/>
            <person name="Northen T.R."/>
            <person name="Banfield J.F."/>
        </authorList>
    </citation>
    <scope>NUCLEOTIDE SEQUENCE [LARGE SCALE GENOMIC DNA]</scope>
    <source>
        <strain evidence="3">NP_3</strain>
    </source>
</reference>
<comment type="caution">
    <text evidence="3">The sequence shown here is derived from an EMBL/GenBank/DDBJ whole genome shotgun (WGS) entry which is preliminary data.</text>
</comment>
<protein>
    <recommendedName>
        <fullName evidence="1">Putative regulatory protein E6H00_14100</fullName>
    </recommendedName>
</protein>
<proteinExistence type="inferred from homology"/>
<dbReference type="AlphaFoldDB" id="A0A537JWQ2"/>